<evidence type="ECO:0000313" key="4">
    <source>
        <dbReference type="EMBL" id="ONH76855.1"/>
    </source>
</evidence>
<dbReference type="InterPro" id="IPR035451">
    <property type="entry name" value="Ada-like_dom_sf"/>
</dbReference>
<dbReference type="AlphaFoldDB" id="A0A1V2LSL5"/>
<dbReference type="Gene3D" id="3.40.10.10">
    <property type="entry name" value="DNA Methylphosphotriester Repair Domain"/>
    <property type="match status" value="1"/>
</dbReference>
<sequence>MFYLSDTSKWQAFKNKDPFAADKFFVCHVGLNVCCRPNCGFSFSDEDSKSIIFVDTVEEALEKDFRLCHHCLPNLNEKSDYILRENFVTIDLELLFSTIDAVNKKIGFTPPLIKKGQQFYKQAIMQIKNARLQKKLLQFTNNDKLPQTNELEHLKMIDMACRHIALAALSTLFGLQFIYNDKLVGRDDSIKKMDQQGGSEYSRRYSYTEEHQKTPGDDETQWSPYRVEKGIFIMQHQRLKTNKRKGGALGFKELAAKSQLSPWHFHRTFKNMTGITPKQYGDRCFEYLEHKKHSLPHSFVSDSSIIVNAKLANPSFISDSSKDGSKKRVSRSALFLLNIDTTITPSTVPMPIQVPVPLPVPASVPIQYNYITNDFVNNNQSLNSHVNIEEPKMPPQSPQLFDEVFSSPNRGFPQSSPHSTELFLSPQEQELTLFFSNYANEYSSRMPSLVDANAASPTSLSAPASYVAFDSINTQPTRQYPLDNGIQSMFSSDTSREENFPKSASALNNIPDDIEWGNPFNTDTRINVTSVDYFDDCFKYTDPTNYEHQCLLKQLRLQNLLENKISDLTSIQWEEDNNLADINTFIN</sequence>
<keyword evidence="1" id="KW-0010">Activator</keyword>
<gene>
    <name evidence="4" type="ORF">BOH78_0882</name>
</gene>
<dbReference type="GO" id="GO:0003677">
    <property type="term" value="F:DNA binding"/>
    <property type="evidence" value="ECO:0007669"/>
    <property type="project" value="InterPro"/>
</dbReference>
<dbReference type="GO" id="GO:0008168">
    <property type="term" value="F:methyltransferase activity"/>
    <property type="evidence" value="ECO:0007669"/>
    <property type="project" value="InterPro"/>
</dbReference>
<dbReference type="VEuPathDB" id="FungiDB:C5L36_0A04150"/>
<dbReference type="EMBL" id="MQVM01000003">
    <property type="protein sequence ID" value="ONH76855.1"/>
    <property type="molecule type" value="Genomic_DNA"/>
</dbReference>
<dbReference type="InterPro" id="IPR004026">
    <property type="entry name" value="Ada_DNA_repair_Zn-bd"/>
</dbReference>
<accession>A0A1V2LSL5</accession>
<feature type="compositionally biased region" description="Basic and acidic residues" evidence="2">
    <location>
        <begin position="201"/>
        <end position="216"/>
    </location>
</feature>
<dbReference type="GO" id="GO:0008270">
    <property type="term" value="F:zinc ion binding"/>
    <property type="evidence" value="ECO:0007669"/>
    <property type="project" value="InterPro"/>
</dbReference>
<dbReference type="Proteomes" id="UP000189274">
    <property type="component" value="Unassembled WGS sequence"/>
</dbReference>
<feature type="domain" description="Ada DNA repair metal-binding" evidence="3">
    <location>
        <begin position="9"/>
        <end position="73"/>
    </location>
</feature>
<dbReference type="Pfam" id="PF02805">
    <property type="entry name" value="Ada_Zn_binding"/>
    <property type="match status" value="1"/>
</dbReference>
<dbReference type="GO" id="GO:0006281">
    <property type="term" value="P:DNA repair"/>
    <property type="evidence" value="ECO:0007669"/>
    <property type="project" value="InterPro"/>
</dbReference>
<dbReference type="SUPFAM" id="SSF46689">
    <property type="entry name" value="Homeodomain-like"/>
    <property type="match status" value="1"/>
</dbReference>
<dbReference type="SUPFAM" id="SSF57884">
    <property type="entry name" value="Ada DNA repair protein, N-terminal domain (N-Ada 10)"/>
    <property type="match status" value="1"/>
</dbReference>
<dbReference type="GO" id="GO:0006355">
    <property type="term" value="P:regulation of DNA-templated transcription"/>
    <property type="evidence" value="ECO:0007669"/>
    <property type="project" value="InterPro"/>
</dbReference>
<protein>
    <submittedName>
        <fullName evidence="4">Bifunctional transcriptional activator/DNA repair enzyme Ada</fullName>
    </submittedName>
</protein>
<evidence type="ECO:0000256" key="2">
    <source>
        <dbReference type="SAM" id="MobiDB-lite"/>
    </source>
</evidence>
<organism evidence="4 5">
    <name type="scientific">Pichia kudriavzevii</name>
    <name type="common">Yeast</name>
    <name type="synonym">Issatchenkia orientalis</name>
    <dbReference type="NCBI Taxonomy" id="4909"/>
    <lineage>
        <taxon>Eukaryota</taxon>
        <taxon>Fungi</taxon>
        <taxon>Dikarya</taxon>
        <taxon>Ascomycota</taxon>
        <taxon>Saccharomycotina</taxon>
        <taxon>Pichiomycetes</taxon>
        <taxon>Pichiales</taxon>
        <taxon>Pichiaceae</taxon>
        <taxon>Pichia</taxon>
    </lineage>
</organism>
<proteinExistence type="predicted"/>
<evidence type="ECO:0000256" key="1">
    <source>
        <dbReference type="ARBA" id="ARBA00023159"/>
    </source>
</evidence>
<reference evidence="5" key="1">
    <citation type="journal article" date="2017" name="Genome Announc.">
        <title>Genome sequences of Cyberlindnera fabianii 65, Pichia kudriavzevii 129, and Saccharomyces cerevisiae 131 isolated from fermented masau fruits in Zimbabwe.</title>
        <authorList>
            <person name="van Rijswijck I.M.H."/>
            <person name="Derks M.F.L."/>
            <person name="Abee T."/>
            <person name="de Ridder D."/>
            <person name="Smid E.J."/>
        </authorList>
    </citation>
    <scope>NUCLEOTIDE SEQUENCE [LARGE SCALE GENOMIC DNA]</scope>
    <source>
        <strain evidence="5">129</strain>
    </source>
</reference>
<evidence type="ECO:0000259" key="3">
    <source>
        <dbReference type="Pfam" id="PF02805"/>
    </source>
</evidence>
<dbReference type="Gene3D" id="1.10.10.60">
    <property type="entry name" value="Homeodomain-like"/>
    <property type="match status" value="1"/>
</dbReference>
<dbReference type="InterPro" id="IPR009057">
    <property type="entry name" value="Homeodomain-like_sf"/>
</dbReference>
<name>A0A1V2LSL5_PICKU</name>
<feature type="region of interest" description="Disordered" evidence="2">
    <location>
        <begin position="193"/>
        <end position="220"/>
    </location>
</feature>
<evidence type="ECO:0000313" key="5">
    <source>
        <dbReference type="Proteomes" id="UP000189274"/>
    </source>
</evidence>
<comment type="caution">
    <text evidence="4">The sequence shown here is derived from an EMBL/GenBank/DDBJ whole genome shotgun (WGS) entry which is preliminary data.</text>
</comment>